<feature type="domain" description="Pyruvate flavodoxin/ferredoxin oxidoreductase pyrimidine binding" evidence="3">
    <location>
        <begin position="60"/>
        <end position="202"/>
    </location>
</feature>
<evidence type="ECO:0000256" key="2">
    <source>
        <dbReference type="SAM" id="MobiDB-lite"/>
    </source>
</evidence>
<dbReference type="PANTHER" id="PTHR32154:SF0">
    <property type="entry name" value="PYRUVATE-FLAVODOXIN OXIDOREDUCTASE-RELATED"/>
    <property type="match status" value="1"/>
</dbReference>
<sequence length="470" mass="50099">MRLTEALRSLGSRPRRLPAPVGPVSVTDGGSALRIVESMLSSRTPDTASGSTPRETLAGALGLAFTGVRTAVHLDGAELLRGQDLWTRACGAHLPLVVHLECRAPETHAASAGSGHEAIHAAEDGVVLVARNVQEAIDLTLLAHRISESALVPALVACDGPETYRALQDVRLPEPHVTKTFVGGPADRIPAPTPAQELLFGTARRRVPRWYDLDRPAALGGEQDAQGWALGAAGNRPFFHEAVPELLEKASTELAGLTGRPVDPISTHATQGAQVVVIAMGAAVETAEAVADHLRETEKLKVGVLGIRCLRPFPEAQIVAALRGVEHAVVLERVDAPLSVDPPLARTIRACLGRAQQRQRQGTPGPAGKDKDFPNVRPVAYGLGSLPLRAADLAELLRRLPELAAERRYLGLDFVARSAQNPKRQVLLDRLQREYPGLVHLGITAPVPLELEPAGIFTVALPDNDPDLVR</sequence>
<dbReference type="Pfam" id="PF01855">
    <property type="entry name" value="POR_N"/>
    <property type="match status" value="1"/>
</dbReference>
<reference evidence="5" key="2">
    <citation type="journal article" date="2021" name="Microbiome">
        <title>Successional dynamics and alternative stable states in a saline activated sludge microbial community over 9 years.</title>
        <authorList>
            <person name="Wang Y."/>
            <person name="Ye J."/>
            <person name="Ju F."/>
            <person name="Liu L."/>
            <person name="Boyd J.A."/>
            <person name="Deng Y."/>
            <person name="Parks D.H."/>
            <person name="Jiang X."/>
            <person name="Yin X."/>
            <person name="Woodcroft B.J."/>
            <person name="Tyson G.W."/>
            <person name="Hugenholtz P."/>
            <person name="Polz M.F."/>
            <person name="Zhang T."/>
        </authorList>
    </citation>
    <scope>NUCLEOTIDE SEQUENCE</scope>
    <source>
        <strain evidence="5">HKST-UBA01</strain>
    </source>
</reference>
<feature type="domain" description="Pyruvate:ferredoxin oxidoreductase core" evidence="4">
    <location>
        <begin position="273"/>
        <end position="361"/>
    </location>
</feature>
<dbReference type="Pfam" id="PF17147">
    <property type="entry name" value="PFOR_II"/>
    <property type="match status" value="1"/>
</dbReference>
<evidence type="ECO:0008006" key="7">
    <source>
        <dbReference type="Google" id="ProtNLM"/>
    </source>
</evidence>
<dbReference type="EMBL" id="JAGQHR010000017">
    <property type="protein sequence ID" value="MCA9726292.1"/>
    <property type="molecule type" value="Genomic_DNA"/>
</dbReference>
<organism evidence="5 6">
    <name type="scientific">Eiseniibacteriota bacterium</name>
    <dbReference type="NCBI Taxonomy" id="2212470"/>
    <lineage>
        <taxon>Bacteria</taxon>
        <taxon>Candidatus Eiseniibacteriota</taxon>
    </lineage>
</organism>
<feature type="compositionally biased region" description="Low complexity" evidence="2">
    <location>
        <begin position="1"/>
        <end position="12"/>
    </location>
</feature>
<dbReference type="InterPro" id="IPR002880">
    <property type="entry name" value="Pyrv_Fd/Flavodoxin_OxRdtase_N"/>
</dbReference>
<dbReference type="InterPro" id="IPR050722">
    <property type="entry name" value="Pyruvate:ferred/Flavod_OxRd"/>
</dbReference>
<reference evidence="5" key="1">
    <citation type="submission" date="2020-04" db="EMBL/GenBank/DDBJ databases">
        <authorList>
            <person name="Zhang T."/>
        </authorList>
    </citation>
    <scope>NUCLEOTIDE SEQUENCE</scope>
    <source>
        <strain evidence="5">HKST-UBA01</strain>
    </source>
</reference>
<evidence type="ECO:0000259" key="3">
    <source>
        <dbReference type="Pfam" id="PF01855"/>
    </source>
</evidence>
<dbReference type="Proteomes" id="UP000697710">
    <property type="component" value="Unassembled WGS sequence"/>
</dbReference>
<comment type="caution">
    <text evidence="5">The sequence shown here is derived from an EMBL/GenBank/DDBJ whole genome shotgun (WGS) entry which is preliminary data.</text>
</comment>
<dbReference type="Gene3D" id="3.40.50.920">
    <property type="match status" value="1"/>
</dbReference>
<dbReference type="GO" id="GO:0016491">
    <property type="term" value="F:oxidoreductase activity"/>
    <property type="evidence" value="ECO:0007669"/>
    <property type="project" value="UniProtKB-KW"/>
</dbReference>
<dbReference type="InterPro" id="IPR029061">
    <property type="entry name" value="THDP-binding"/>
</dbReference>
<protein>
    <recommendedName>
        <fullName evidence="7">Pyruvate:ferredoxin oxidoreductase core domain-containing protein</fullName>
    </recommendedName>
</protein>
<accession>A0A956LXE1</accession>
<evidence type="ECO:0000313" key="6">
    <source>
        <dbReference type="Proteomes" id="UP000697710"/>
    </source>
</evidence>
<gene>
    <name evidence="5" type="ORF">KC729_01320</name>
</gene>
<feature type="non-terminal residue" evidence="5">
    <location>
        <position position="470"/>
    </location>
</feature>
<dbReference type="SUPFAM" id="SSF52922">
    <property type="entry name" value="TK C-terminal domain-like"/>
    <property type="match status" value="1"/>
</dbReference>
<dbReference type="GO" id="GO:0006979">
    <property type="term" value="P:response to oxidative stress"/>
    <property type="evidence" value="ECO:0007669"/>
    <property type="project" value="TreeGrafter"/>
</dbReference>
<keyword evidence="1" id="KW-0560">Oxidoreductase</keyword>
<dbReference type="AlphaFoldDB" id="A0A956LXE1"/>
<dbReference type="PANTHER" id="PTHR32154">
    <property type="entry name" value="PYRUVATE-FLAVODOXIN OXIDOREDUCTASE-RELATED"/>
    <property type="match status" value="1"/>
</dbReference>
<evidence type="ECO:0000313" key="5">
    <source>
        <dbReference type="EMBL" id="MCA9726292.1"/>
    </source>
</evidence>
<evidence type="ECO:0000259" key="4">
    <source>
        <dbReference type="Pfam" id="PF17147"/>
    </source>
</evidence>
<feature type="region of interest" description="Disordered" evidence="2">
    <location>
        <begin position="1"/>
        <end position="24"/>
    </location>
</feature>
<dbReference type="InterPro" id="IPR033412">
    <property type="entry name" value="PFOR_II"/>
</dbReference>
<dbReference type="SUPFAM" id="SSF52518">
    <property type="entry name" value="Thiamin diphosphate-binding fold (THDP-binding)"/>
    <property type="match status" value="1"/>
</dbReference>
<proteinExistence type="predicted"/>
<dbReference type="InterPro" id="IPR009014">
    <property type="entry name" value="Transketo_C/PFOR_II"/>
</dbReference>
<dbReference type="Gene3D" id="3.40.50.970">
    <property type="match status" value="1"/>
</dbReference>
<feature type="region of interest" description="Disordered" evidence="2">
    <location>
        <begin position="355"/>
        <end position="374"/>
    </location>
</feature>
<evidence type="ECO:0000256" key="1">
    <source>
        <dbReference type="ARBA" id="ARBA00023002"/>
    </source>
</evidence>
<name>A0A956LXE1_UNCEI</name>